<dbReference type="PANTHER" id="PTHR10218:SF362">
    <property type="entry name" value="G PROTEIN ALPHA O SUBUNIT"/>
    <property type="match status" value="1"/>
</dbReference>
<keyword evidence="5 9" id="KW-0342">GTP-binding</keyword>
<dbReference type="SUPFAM" id="SSF52540">
    <property type="entry name" value="P-loop containing nucleoside triphosphate hydrolases"/>
    <property type="match status" value="1"/>
</dbReference>
<keyword evidence="12" id="KW-1185">Reference proteome</keyword>
<evidence type="ECO:0000256" key="6">
    <source>
        <dbReference type="ARBA" id="ARBA00023139"/>
    </source>
</evidence>
<dbReference type="EMBL" id="BGPR01000732">
    <property type="protein sequence ID" value="GBM33370.1"/>
    <property type="molecule type" value="Genomic_DNA"/>
</dbReference>
<dbReference type="Pfam" id="PF00503">
    <property type="entry name" value="G-alpha"/>
    <property type="match status" value="1"/>
</dbReference>
<evidence type="ECO:0000256" key="8">
    <source>
        <dbReference type="ARBA" id="ARBA00023288"/>
    </source>
</evidence>
<dbReference type="PROSITE" id="PS51882">
    <property type="entry name" value="G_ALPHA"/>
    <property type="match status" value="1"/>
</dbReference>
<dbReference type="InterPro" id="IPR011025">
    <property type="entry name" value="GproteinA_insert"/>
</dbReference>
<keyword evidence="2 10" id="KW-0479">Metal-binding</keyword>
<evidence type="ECO:0000256" key="4">
    <source>
        <dbReference type="ARBA" id="ARBA00022842"/>
    </source>
</evidence>
<keyword evidence="6" id="KW-0564">Palmitate</keyword>
<dbReference type="OrthoDB" id="5817230at2759"/>
<dbReference type="SMART" id="SM00275">
    <property type="entry name" value="G_alpha"/>
    <property type="match status" value="1"/>
</dbReference>
<accession>A0A4Y2EVW2</accession>
<evidence type="ECO:0000256" key="7">
    <source>
        <dbReference type="ARBA" id="ARBA00023224"/>
    </source>
</evidence>
<evidence type="ECO:0000256" key="2">
    <source>
        <dbReference type="ARBA" id="ARBA00022723"/>
    </source>
</evidence>
<dbReference type="GO" id="GO:0001664">
    <property type="term" value="F:G protein-coupled receptor binding"/>
    <property type="evidence" value="ECO:0007669"/>
    <property type="project" value="TreeGrafter"/>
</dbReference>
<keyword evidence="4 10" id="KW-0460">Magnesium</keyword>
<dbReference type="Proteomes" id="UP000499080">
    <property type="component" value="Unassembled WGS sequence"/>
</dbReference>
<proteinExistence type="predicted"/>
<evidence type="ECO:0000256" key="3">
    <source>
        <dbReference type="ARBA" id="ARBA00022741"/>
    </source>
</evidence>
<evidence type="ECO:0000256" key="9">
    <source>
        <dbReference type="PIRSR" id="PIRSR601019-1"/>
    </source>
</evidence>
<feature type="binding site" evidence="9">
    <location>
        <begin position="99"/>
        <end position="105"/>
    </location>
    <ligand>
        <name>GTP</name>
        <dbReference type="ChEBI" id="CHEBI:37565"/>
    </ligand>
</feature>
<dbReference type="InterPro" id="IPR001019">
    <property type="entry name" value="Gprotein_alpha_su"/>
</dbReference>
<name>A0A4Y2EVW2_ARAVE</name>
<protein>
    <submittedName>
        <fullName evidence="11">Guanine nucleotide-binding protein G(O) subunit alpha</fullName>
    </submittedName>
</protein>
<sequence length="174" mass="20221">MHSLMAIIEAMPGLGLNFESEERRRDQEIVSEMIYRGYDEEQYSDGVLNAMKRLWNDDGVKQCYNKSQHYQLSDNIDHFLDDLDRLAVTHYRPSTEDILLTRIKTTGIVQIPMSFHGVNFRIFDVGGQKAERKKWINCFDNNVSAVIFCTAISEYDQTLSEDEKTVSMLLNQRV</sequence>
<dbReference type="GO" id="GO:0005737">
    <property type="term" value="C:cytoplasm"/>
    <property type="evidence" value="ECO:0007669"/>
    <property type="project" value="TreeGrafter"/>
</dbReference>
<dbReference type="InterPro" id="IPR027417">
    <property type="entry name" value="P-loop_NTPase"/>
</dbReference>
<dbReference type="GO" id="GO:0005525">
    <property type="term" value="F:GTP binding"/>
    <property type="evidence" value="ECO:0007669"/>
    <property type="project" value="UniProtKB-KW"/>
</dbReference>
<keyword evidence="1" id="KW-0519">Myristate</keyword>
<organism evidence="11 12">
    <name type="scientific">Araneus ventricosus</name>
    <name type="common">Orbweaver spider</name>
    <name type="synonym">Epeira ventricosa</name>
    <dbReference type="NCBI Taxonomy" id="182803"/>
    <lineage>
        <taxon>Eukaryota</taxon>
        <taxon>Metazoa</taxon>
        <taxon>Ecdysozoa</taxon>
        <taxon>Arthropoda</taxon>
        <taxon>Chelicerata</taxon>
        <taxon>Arachnida</taxon>
        <taxon>Araneae</taxon>
        <taxon>Araneomorphae</taxon>
        <taxon>Entelegynae</taxon>
        <taxon>Araneoidea</taxon>
        <taxon>Araneidae</taxon>
        <taxon>Araneus</taxon>
    </lineage>
</organism>
<dbReference type="AlphaFoldDB" id="A0A4Y2EVW2"/>
<dbReference type="GO" id="GO:0003924">
    <property type="term" value="F:GTPase activity"/>
    <property type="evidence" value="ECO:0007669"/>
    <property type="project" value="InterPro"/>
</dbReference>
<gene>
    <name evidence="11" type="primary">GNAO_3</name>
    <name evidence="11" type="ORF">AVEN_169907_1</name>
</gene>
<evidence type="ECO:0000256" key="10">
    <source>
        <dbReference type="PIRSR" id="PIRSR601019-2"/>
    </source>
</evidence>
<dbReference type="SUPFAM" id="SSF47895">
    <property type="entry name" value="Transducin (alpha subunit), insertion domain"/>
    <property type="match status" value="1"/>
</dbReference>
<dbReference type="PRINTS" id="PR00318">
    <property type="entry name" value="GPROTEINA"/>
</dbReference>
<dbReference type="GO" id="GO:0031683">
    <property type="term" value="F:G-protein beta/gamma-subunit complex binding"/>
    <property type="evidence" value="ECO:0007669"/>
    <property type="project" value="InterPro"/>
</dbReference>
<keyword evidence="7" id="KW-0807">Transducer</keyword>
<dbReference type="GO" id="GO:0046872">
    <property type="term" value="F:metal ion binding"/>
    <property type="evidence" value="ECO:0007669"/>
    <property type="project" value="UniProtKB-KW"/>
</dbReference>
<feature type="binding site" evidence="9">
    <location>
        <begin position="124"/>
        <end position="128"/>
    </location>
    <ligand>
        <name>GTP</name>
        <dbReference type="ChEBI" id="CHEBI:37565"/>
    </ligand>
</feature>
<dbReference type="GO" id="GO:0005834">
    <property type="term" value="C:heterotrimeric G-protein complex"/>
    <property type="evidence" value="ECO:0007669"/>
    <property type="project" value="TreeGrafter"/>
</dbReference>
<keyword evidence="8" id="KW-0449">Lipoprotein</keyword>
<keyword evidence="3 9" id="KW-0547">Nucleotide-binding</keyword>
<reference evidence="11 12" key="1">
    <citation type="journal article" date="2019" name="Sci. Rep.">
        <title>Orb-weaving spider Araneus ventricosus genome elucidates the spidroin gene catalogue.</title>
        <authorList>
            <person name="Kono N."/>
            <person name="Nakamura H."/>
            <person name="Ohtoshi R."/>
            <person name="Moran D.A.P."/>
            <person name="Shinohara A."/>
            <person name="Yoshida Y."/>
            <person name="Fujiwara M."/>
            <person name="Mori M."/>
            <person name="Tomita M."/>
            <person name="Arakawa K."/>
        </authorList>
    </citation>
    <scope>NUCLEOTIDE SEQUENCE [LARGE SCALE GENOMIC DNA]</scope>
</reference>
<dbReference type="GO" id="GO:0007188">
    <property type="term" value="P:adenylate cyclase-modulating G protein-coupled receptor signaling pathway"/>
    <property type="evidence" value="ECO:0007669"/>
    <property type="project" value="TreeGrafter"/>
</dbReference>
<evidence type="ECO:0000313" key="12">
    <source>
        <dbReference type="Proteomes" id="UP000499080"/>
    </source>
</evidence>
<feature type="binding site" evidence="10">
    <location>
        <position position="105"/>
    </location>
    <ligand>
        <name>Mg(2+)</name>
        <dbReference type="ChEBI" id="CHEBI:18420"/>
    </ligand>
</feature>
<evidence type="ECO:0000256" key="5">
    <source>
        <dbReference type="ARBA" id="ARBA00023134"/>
    </source>
</evidence>
<dbReference type="FunFam" id="3.40.50.300:FF:000720">
    <property type="entry name" value="Guanine nucleotide-binding protein G(k) subunit alpha"/>
    <property type="match status" value="1"/>
</dbReference>
<evidence type="ECO:0000313" key="11">
    <source>
        <dbReference type="EMBL" id="GBM33370.1"/>
    </source>
</evidence>
<dbReference type="Gene3D" id="1.10.400.10">
    <property type="entry name" value="GI Alpha 1, domain 2-like"/>
    <property type="match status" value="1"/>
</dbReference>
<evidence type="ECO:0000256" key="1">
    <source>
        <dbReference type="ARBA" id="ARBA00022707"/>
    </source>
</evidence>
<dbReference type="PANTHER" id="PTHR10218">
    <property type="entry name" value="GTP-BINDING PROTEIN ALPHA SUBUNIT"/>
    <property type="match status" value="1"/>
</dbReference>
<comment type="caution">
    <text evidence="11">The sequence shown here is derived from an EMBL/GenBank/DDBJ whole genome shotgun (WGS) entry which is preliminary data.</text>
</comment>